<evidence type="ECO:0000256" key="6">
    <source>
        <dbReference type="ARBA" id="ARBA00022670"/>
    </source>
</evidence>
<comment type="function">
    <text evidence="13">Cleaves proteins, imported into the mitochondrion, to their mature size. While most mitochondrial precursor proteins are processed to the mature form in one step by mitochondrial processing peptidase (MPP), the sequential cleavage by MIP of an octapeptide after initial processing by MPP is a required step for a subgroup of nuclear-encoded precursor proteins destined for the matrix or the inner membrane.</text>
</comment>
<organism evidence="16 17">
    <name type="scientific">Torulaspora globosa</name>
    <dbReference type="NCBI Taxonomy" id="48254"/>
    <lineage>
        <taxon>Eukaryota</taxon>
        <taxon>Fungi</taxon>
        <taxon>Dikarya</taxon>
        <taxon>Ascomycota</taxon>
        <taxon>Saccharomycotina</taxon>
        <taxon>Saccharomycetes</taxon>
        <taxon>Saccharomycetales</taxon>
        <taxon>Saccharomycetaceae</taxon>
        <taxon>Torulaspora</taxon>
    </lineage>
</organism>
<dbReference type="Gene3D" id="3.40.390.10">
    <property type="entry name" value="Collagenase (Catalytic Domain)"/>
    <property type="match status" value="1"/>
</dbReference>
<dbReference type="FunFam" id="3.40.390.10:FF:000055">
    <property type="entry name" value="Related to mitochondrial intermediate peptidase"/>
    <property type="match status" value="1"/>
</dbReference>
<dbReference type="RefSeq" id="XP_037137221.1">
    <property type="nucleotide sequence ID" value="XM_037281326.1"/>
</dbReference>
<keyword evidence="17" id="KW-1185">Reference proteome</keyword>
<comment type="catalytic activity">
    <reaction evidence="1">
        <text>Release of an N-terminal octapeptide as second stage of processing of some proteins imported into the mitochondrion.</text>
        <dbReference type="EC" id="3.4.24.59"/>
    </reaction>
</comment>
<keyword evidence="7 14" id="KW-0479">Metal-binding</keyword>
<evidence type="ECO:0000256" key="8">
    <source>
        <dbReference type="ARBA" id="ARBA00022801"/>
    </source>
</evidence>
<keyword evidence="6 14" id="KW-0645">Protease</keyword>
<dbReference type="EC" id="3.4.24.59" evidence="4"/>
<dbReference type="InterPro" id="IPR024079">
    <property type="entry name" value="MetalloPept_cat_dom_sf"/>
</dbReference>
<sequence length="785" mass="89860">MLKTTFLNRNLTARVLSFTNIRGVKRYATEATQFSTAKASEDLNVGNLRRAFNDVDYWHEINKRNFSVSEDDSPFSNFGIEAKLQTGLFRNPFLTSADGLRKFSHHSLSQAQELLNDMKSDKSLEELITYIMKLDRLSDTLCRVIDLCEFIRSSHPDNAFVEAAQACHEEMFEFMNTLNTDVELCDTLRQVLNDSRITDRLSEEEIKVGRILLEDFEKSGIYMNPEVRDQFIAFSQEISLVGQDFINNTNYVRSNFIKIKCEDLENSGISKLILNQLSKDVRGKHFKIPTHGYLAYSILRNCPDEEVRMKVWSAMHSCSDEQIRRLDQLVRLRAALAKLMGCDSFAEYQLKGKMAKTPHQVRGFMTALLSYMLPKTIQELKYIFDLKCKYQQIPSSENPSDAEIAQVVRPWDRDFYSSIHSVQQRRATSDSEQISSYFTLGNVIQGLSDLFDSIYGIRLEIEVTKTGETFSPEVRRLNVVSEQEGIIGVIYCDLLERSGKTSNPSHFTVCCSREIYPGETDFSTIQTGVNSQGIQFQLPVICLVCNFSTSTNPSGKPICLLHLNEVETLFHEMGHAMHSMLGRTRLQNISGTRCATDFVELPSILMEHFARDARVLKRIGKHHITGQPIPESLLENYLQEIKFMQHCETFSQAKMAMLDQELHSQRVIEEFERLDVVAIYQQLERKLQVLVDDKSNWCGKFGHLFGYGATYYSYLFDRAIASKIWDSLFAHDPFSRSSGKKFRDQVLKWGGSKDPWKCIADVLDKPELAEGGTEAMKFIGQSEDL</sequence>
<dbReference type="GO" id="GO:0006518">
    <property type="term" value="P:peptide metabolic process"/>
    <property type="evidence" value="ECO:0007669"/>
    <property type="project" value="TreeGrafter"/>
</dbReference>
<dbReference type="InterPro" id="IPR045090">
    <property type="entry name" value="Pept_M3A_M3B"/>
</dbReference>
<evidence type="ECO:0000256" key="1">
    <source>
        <dbReference type="ARBA" id="ARBA00000436"/>
    </source>
</evidence>
<keyword evidence="10" id="KW-0809">Transit peptide</keyword>
<dbReference type="AlphaFoldDB" id="A0A7G3ZAL0"/>
<comment type="cofactor">
    <cofactor evidence="14">
        <name>Zn(2+)</name>
        <dbReference type="ChEBI" id="CHEBI:29105"/>
    </cofactor>
    <text evidence="14">Binds 1 zinc ion.</text>
</comment>
<name>A0A7G3ZAL0_9SACH</name>
<dbReference type="Pfam" id="PF01432">
    <property type="entry name" value="Peptidase_M3"/>
    <property type="match status" value="1"/>
</dbReference>
<evidence type="ECO:0000256" key="14">
    <source>
        <dbReference type="RuleBase" id="RU003435"/>
    </source>
</evidence>
<proteinExistence type="inferred from homology"/>
<dbReference type="Proteomes" id="UP000515788">
    <property type="component" value="Chromosome 1"/>
</dbReference>
<evidence type="ECO:0000256" key="11">
    <source>
        <dbReference type="ARBA" id="ARBA00023049"/>
    </source>
</evidence>
<evidence type="ECO:0000256" key="9">
    <source>
        <dbReference type="ARBA" id="ARBA00022833"/>
    </source>
</evidence>
<evidence type="ECO:0000256" key="5">
    <source>
        <dbReference type="ARBA" id="ARBA00018046"/>
    </source>
</evidence>
<dbReference type="PANTHER" id="PTHR11804:SF79">
    <property type="entry name" value="MITOCHONDRIAL INTERMEDIATE PEPTIDASE"/>
    <property type="match status" value="1"/>
</dbReference>
<dbReference type="SUPFAM" id="SSF55486">
    <property type="entry name" value="Metalloproteases ('zincins'), catalytic domain"/>
    <property type="match status" value="1"/>
</dbReference>
<dbReference type="InterPro" id="IPR024077">
    <property type="entry name" value="Neurolysin/TOP_dom2"/>
</dbReference>
<gene>
    <name evidence="16" type="ORF">HG536_0A03640</name>
</gene>
<dbReference type="GO" id="GO:0004222">
    <property type="term" value="F:metalloendopeptidase activity"/>
    <property type="evidence" value="ECO:0007669"/>
    <property type="project" value="UniProtKB-EC"/>
</dbReference>
<evidence type="ECO:0000256" key="13">
    <source>
        <dbReference type="ARBA" id="ARBA00025208"/>
    </source>
</evidence>
<accession>A0A7G3ZAL0</accession>
<dbReference type="GeneID" id="59323643"/>
<comment type="subcellular location">
    <subcellularLocation>
        <location evidence="2">Mitochondrion matrix</location>
    </subcellularLocation>
</comment>
<dbReference type="KEGG" id="tgb:HG536_0A03640"/>
<dbReference type="InterPro" id="IPR001567">
    <property type="entry name" value="Pept_M3A_M3B_dom"/>
</dbReference>
<evidence type="ECO:0000256" key="2">
    <source>
        <dbReference type="ARBA" id="ARBA00004305"/>
    </source>
</evidence>
<evidence type="ECO:0000256" key="4">
    <source>
        <dbReference type="ARBA" id="ARBA00012441"/>
    </source>
</evidence>
<dbReference type="Gene3D" id="1.10.1370.10">
    <property type="entry name" value="Neurolysin, domain 3"/>
    <property type="match status" value="1"/>
</dbReference>
<evidence type="ECO:0000256" key="3">
    <source>
        <dbReference type="ARBA" id="ARBA00006040"/>
    </source>
</evidence>
<keyword evidence="12" id="KW-0496">Mitochondrion</keyword>
<dbReference type="GO" id="GO:0005759">
    <property type="term" value="C:mitochondrial matrix"/>
    <property type="evidence" value="ECO:0007669"/>
    <property type="project" value="UniProtKB-SubCell"/>
</dbReference>
<dbReference type="PANTHER" id="PTHR11804">
    <property type="entry name" value="PROTEASE M3 THIMET OLIGOPEPTIDASE-RELATED"/>
    <property type="match status" value="1"/>
</dbReference>
<dbReference type="InterPro" id="IPR033851">
    <property type="entry name" value="M3A_MIP"/>
</dbReference>
<dbReference type="GO" id="GO:0006627">
    <property type="term" value="P:protein processing involved in protein targeting to mitochondrion"/>
    <property type="evidence" value="ECO:0007669"/>
    <property type="project" value="TreeGrafter"/>
</dbReference>
<keyword evidence="8 14" id="KW-0378">Hydrolase</keyword>
<evidence type="ECO:0000256" key="12">
    <source>
        <dbReference type="ARBA" id="ARBA00023128"/>
    </source>
</evidence>
<dbReference type="GO" id="GO:0046872">
    <property type="term" value="F:metal ion binding"/>
    <property type="evidence" value="ECO:0007669"/>
    <property type="project" value="UniProtKB-UniRule"/>
</dbReference>
<evidence type="ECO:0000256" key="7">
    <source>
        <dbReference type="ARBA" id="ARBA00022723"/>
    </source>
</evidence>
<evidence type="ECO:0000313" key="17">
    <source>
        <dbReference type="Proteomes" id="UP000515788"/>
    </source>
</evidence>
<protein>
    <recommendedName>
        <fullName evidence="5">Mitochondrial intermediate peptidase</fullName>
        <ecNumber evidence="4">3.4.24.59</ecNumber>
    </recommendedName>
</protein>
<comment type="similarity">
    <text evidence="3 14">Belongs to the peptidase M3 family.</text>
</comment>
<keyword evidence="11 14" id="KW-0482">Metalloprotease</keyword>
<dbReference type="OrthoDB" id="17530at2759"/>
<dbReference type="EMBL" id="CP059246">
    <property type="protein sequence ID" value="QLL30546.1"/>
    <property type="molecule type" value="Genomic_DNA"/>
</dbReference>
<evidence type="ECO:0000256" key="10">
    <source>
        <dbReference type="ARBA" id="ARBA00022946"/>
    </source>
</evidence>
<evidence type="ECO:0000313" key="16">
    <source>
        <dbReference type="EMBL" id="QLL30546.1"/>
    </source>
</evidence>
<keyword evidence="9 14" id="KW-0862">Zinc</keyword>
<feature type="domain" description="Peptidase M3A/M3B catalytic" evidence="15">
    <location>
        <begin position="299"/>
        <end position="777"/>
    </location>
</feature>
<dbReference type="CDD" id="cd06457">
    <property type="entry name" value="M3A_MIP"/>
    <property type="match status" value="1"/>
</dbReference>
<reference evidence="16 17" key="1">
    <citation type="submission" date="2020-06" db="EMBL/GenBank/DDBJ databases">
        <title>The yeast mating-type switching endonuclease HO is a domesticated member of an unorthodox homing genetic element family.</title>
        <authorList>
            <person name="Coughlan A.Y."/>
            <person name="Lombardi L."/>
            <person name="Braun-Galleani S."/>
            <person name="Martos A.R."/>
            <person name="Galeote V."/>
            <person name="Bigey F."/>
            <person name="Dequin S."/>
            <person name="Byrne K.P."/>
            <person name="Wolfe K.H."/>
        </authorList>
    </citation>
    <scope>NUCLEOTIDE SEQUENCE [LARGE SCALE GENOMIC DNA]</scope>
    <source>
        <strain evidence="16 17">CBS764</strain>
    </source>
</reference>
<evidence type="ECO:0000259" key="15">
    <source>
        <dbReference type="Pfam" id="PF01432"/>
    </source>
</evidence>